<accession>A0A9P7Z9G2</accession>
<gene>
    <name evidence="2" type="ORF">BJ878DRAFT_477428</name>
</gene>
<feature type="signal peptide" evidence="1">
    <location>
        <begin position="1"/>
        <end position="17"/>
    </location>
</feature>
<proteinExistence type="predicted"/>
<evidence type="ECO:0000313" key="3">
    <source>
        <dbReference type="Proteomes" id="UP000887226"/>
    </source>
</evidence>
<evidence type="ECO:0000313" key="2">
    <source>
        <dbReference type="EMBL" id="KAG9247400.1"/>
    </source>
</evidence>
<dbReference type="AlphaFoldDB" id="A0A9P7Z9G2"/>
<dbReference type="Proteomes" id="UP000887226">
    <property type="component" value="Unassembled WGS sequence"/>
</dbReference>
<keyword evidence="3" id="KW-1185">Reference proteome</keyword>
<sequence length="122" mass="12120">MRFSALASFALPLLAAAQSSTTTYTSTATQTKTITVSQIVASVTSTYSVPQNSSSVGTSSVGTTSYYTSLPISVTGASPTVTESTGATTTSLPVDVSSSASSVNSMFAGSAAVVLMLAATLL</sequence>
<dbReference type="EMBL" id="MU253773">
    <property type="protein sequence ID" value="KAG9247400.1"/>
    <property type="molecule type" value="Genomic_DNA"/>
</dbReference>
<reference evidence="2" key="1">
    <citation type="journal article" date="2021" name="IMA Fungus">
        <title>Genomic characterization of three marine fungi, including Emericellopsis atlantica sp. nov. with signatures of a generalist lifestyle and marine biomass degradation.</title>
        <authorList>
            <person name="Hagestad O.C."/>
            <person name="Hou L."/>
            <person name="Andersen J.H."/>
            <person name="Hansen E.H."/>
            <person name="Altermark B."/>
            <person name="Li C."/>
            <person name="Kuhnert E."/>
            <person name="Cox R.J."/>
            <person name="Crous P.W."/>
            <person name="Spatafora J.W."/>
            <person name="Lail K."/>
            <person name="Amirebrahimi M."/>
            <person name="Lipzen A."/>
            <person name="Pangilinan J."/>
            <person name="Andreopoulos W."/>
            <person name="Hayes R.D."/>
            <person name="Ng V."/>
            <person name="Grigoriev I.V."/>
            <person name="Jackson S.A."/>
            <person name="Sutton T.D.S."/>
            <person name="Dobson A.D.W."/>
            <person name="Rama T."/>
        </authorList>
    </citation>
    <scope>NUCLEOTIDE SEQUENCE</scope>
    <source>
        <strain evidence="2">TRa3180A</strain>
    </source>
</reference>
<name>A0A9P7Z9G2_9HELO</name>
<organism evidence="2 3">
    <name type="scientific">Calycina marina</name>
    <dbReference type="NCBI Taxonomy" id="1763456"/>
    <lineage>
        <taxon>Eukaryota</taxon>
        <taxon>Fungi</taxon>
        <taxon>Dikarya</taxon>
        <taxon>Ascomycota</taxon>
        <taxon>Pezizomycotina</taxon>
        <taxon>Leotiomycetes</taxon>
        <taxon>Helotiales</taxon>
        <taxon>Pezizellaceae</taxon>
        <taxon>Calycina</taxon>
    </lineage>
</organism>
<evidence type="ECO:0000256" key="1">
    <source>
        <dbReference type="SAM" id="SignalP"/>
    </source>
</evidence>
<comment type="caution">
    <text evidence="2">The sequence shown here is derived from an EMBL/GenBank/DDBJ whole genome shotgun (WGS) entry which is preliminary data.</text>
</comment>
<feature type="chain" id="PRO_5040343553" evidence="1">
    <location>
        <begin position="18"/>
        <end position="122"/>
    </location>
</feature>
<protein>
    <submittedName>
        <fullName evidence="2">Uncharacterized protein</fullName>
    </submittedName>
</protein>
<keyword evidence="1" id="KW-0732">Signal</keyword>